<dbReference type="Proteomes" id="UP000199544">
    <property type="component" value="Unassembled WGS sequence"/>
</dbReference>
<keyword evidence="3 6" id="KW-0548">Nucleotidyltransferase</keyword>
<keyword evidence="2 6" id="KW-0808">Transferase</keyword>
<evidence type="ECO:0000256" key="1">
    <source>
        <dbReference type="ARBA" id="ARBA00000877"/>
    </source>
</evidence>
<name>A0A1G9VG36_9BACL</name>
<comment type="catalytic activity">
    <reaction evidence="1 6">
        <text>2 ATP = 3',3'-c-di-AMP + 2 diphosphate</text>
        <dbReference type="Rhea" id="RHEA:35655"/>
        <dbReference type="ChEBI" id="CHEBI:30616"/>
        <dbReference type="ChEBI" id="CHEBI:33019"/>
        <dbReference type="ChEBI" id="CHEBI:71500"/>
        <dbReference type="EC" id="2.7.7.85"/>
    </reaction>
</comment>
<dbReference type="EMBL" id="FNHW01000001">
    <property type="protein sequence ID" value="SDM71089.1"/>
    <property type="molecule type" value="Genomic_DNA"/>
</dbReference>
<keyword evidence="5 6" id="KW-0067">ATP-binding</keyword>
<dbReference type="GO" id="GO:0004016">
    <property type="term" value="F:adenylate cyclase activity"/>
    <property type="evidence" value="ECO:0007669"/>
    <property type="project" value="UniProtKB-UniRule"/>
</dbReference>
<dbReference type="InterPro" id="IPR036888">
    <property type="entry name" value="DNA_integrity_DisA_N_sf"/>
</dbReference>
<evidence type="ECO:0000256" key="4">
    <source>
        <dbReference type="ARBA" id="ARBA00022741"/>
    </source>
</evidence>
<dbReference type="InterPro" id="IPR053472">
    <property type="entry name" value="DAC_CdaS-like"/>
</dbReference>
<dbReference type="InterPro" id="IPR034693">
    <property type="entry name" value="CdaS"/>
</dbReference>
<accession>A0A1G9VG36</accession>
<reference evidence="9" key="1">
    <citation type="submission" date="2016-10" db="EMBL/GenBank/DDBJ databases">
        <authorList>
            <person name="Varghese N."/>
            <person name="Submissions S."/>
        </authorList>
    </citation>
    <scope>NUCLEOTIDE SEQUENCE [LARGE SCALE GENOMIC DNA]</scope>
    <source>
        <strain evidence="9">CGMCC 1.6854</strain>
    </source>
</reference>
<dbReference type="HAMAP" id="MF_00838">
    <property type="entry name" value="DacB"/>
    <property type="match status" value="1"/>
</dbReference>
<feature type="domain" description="DAC" evidence="7">
    <location>
        <begin position="58"/>
        <end position="206"/>
    </location>
</feature>
<dbReference type="Gene3D" id="1.10.287.770">
    <property type="entry name" value="YojJ-like"/>
    <property type="match status" value="1"/>
</dbReference>
<evidence type="ECO:0000313" key="9">
    <source>
        <dbReference type="Proteomes" id="UP000199544"/>
    </source>
</evidence>
<dbReference type="NCBIfam" id="NF038328">
    <property type="entry name" value="c-di-AMP_CdaS"/>
    <property type="match status" value="1"/>
</dbReference>
<evidence type="ECO:0000313" key="8">
    <source>
        <dbReference type="EMBL" id="SDM71089.1"/>
    </source>
</evidence>
<dbReference type="Pfam" id="PF02457">
    <property type="entry name" value="DAC"/>
    <property type="match status" value="1"/>
</dbReference>
<comment type="similarity">
    <text evidence="6">Belongs to the adenylate cyclase family. DacB/CdaS subfamily.</text>
</comment>
<keyword evidence="6" id="KW-0812">Transmembrane</keyword>
<keyword evidence="9" id="KW-1185">Reference proteome</keyword>
<dbReference type="GO" id="GO:0005524">
    <property type="term" value="F:ATP binding"/>
    <property type="evidence" value="ECO:0007669"/>
    <property type="project" value="UniProtKB-UniRule"/>
</dbReference>
<keyword evidence="6" id="KW-1003">Cell membrane</keyword>
<keyword evidence="6" id="KW-0472">Membrane</keyword>
<dbReference type="PANTHER" id="PTHR34185">
    <property type="entry name" value="DIADENYLATE CYCLASE"/>
    <property type="match status" value="1"/>
</dbReference>
<gene>
    <name evidence="6" type="primary">dacB</name>
    <name evidence="8" type="ORF">SAMN04488137_1565</name>
</gene>
<dbReference type="PANTHER" id="PTHR34185:SF2">
    <property type="entry name" value="CYCLIC DI-AMP SYNTHASE CDAS"/>
    <property type="match status" value="1"/>
</dbReference>
<comment type="subunit">
    <text evidence="6">Probably oligomerizes.</text>
</comment>
<sequence>MGANMREDCDSSSMKEQIVNHLQQVNQRIQHFLHSLETESHCLLGDLEELKGEIEQTQTVAASFYLNCYLSPYTEKFLEISTCIQHLSSQRHGALIVIEREEPLEALINAGNKIGADLTFPLLESIFYPGNPLHDGAVLVRGETIVSASNVLPVSGIEAGNKKLGTRHRAAMGLTEVCDALVLVVSEETGRVSFAVGGKLYPISTSSSIV</sequence>
<dbReference type="GO" id="GO:0006171">
    <property type="term" value="P:cAMP biosynthetic process"/>
    <property type="evidence" value="ECO:0007669"/>
    <property type="project" value="InterPro"/>
</dbReference>
<dbReference type="SUPFAM" id="SSF143597">
    <property type="entry name" value="YojJ-like"/>
    <property type="match status" value="1"/>
</dbReference>
<evidence type="ECO:0000259" key="7">
    <source>
        <dbReference type="PROSITE" id="PS51794"/>
    </source>
</evidence>
<protein>
    <recommendedName>
        <fullName evidence="6">Diadenylate cyclase</fullName>
        <shortName evidence="6">DAC</shortName>
        <ecNumber evidence="6">2.7.7.85</ecNumber>
    </recommendedName>
    <alternativeName>
        <fullName evidence="6">Cyclic-di-AMP synthase</fullName>
        <shortName evidence="6">c-di-AMP synthase</shortName>
    </alternativeName>
</protein>
<dbReference type="Gene3D" id="3.40.1700.10">
    <property type="entry name" value="DNA integrity scanning protein, DisA, N-terminal domain"/>
    <property type="match status" value="1"/>
</dbReference>
<evidence type="ECO:0000256" key="3">
    <source>
        <dbReference type="ARBA" id="ARBA00022695"/>
    </source>
</evidence>
<dbReference type="GO" id="GO:0106408">
    <property type="term" value="F:diadenylate cyclase activity"/>
    <property type="evidence" value="ECO:0007669"/>
    <property type="project" value="UniProtKB-EC"/>
</dbReference>
<keyword evidence="4 6" id="KW-0547">Nucleotide-binding</keyword>
<dbReference type="Pfam" id="PF10372">
    <property type="entry name" value="CdaS_N"/>
    <property type="match status" value="1"/>
</dbReference>
<dbReference type="InterPro" id="IPR050338">
    <property type="entry name" value="DisA"/>
</dbReference>
<organism evidence="8 9">
    <name type="scientific">Fictibacillus solisalsi</name>
    <dbReference type="NCBI Taxonomy" id="459525"/>
    <lineage>
        <taxon>Bacteria</taxon>
        <taxon>Bacillati</taxon>
        <taxon>Bacillota</taxon>
        <taxon>Bacilli</taxon>
        <taxon>Bacillales</taxon>
        <taxon>Fictibacillaceae</taxon>
        <taxon>Fictibacillus</taxon>
    </lineage>
</organism>
<dbReference type="STRING" id="459525.SAMN04488137_1565"/>
<dbReference type="EC" id="2.7.7.85" evidence="6"/>
<dbReference type="PROSITE" id="PS51794">
    <property type="entry name" value="DAC"/>
    <property type="match status" value="1"/>
</dbReference>
<comment type="function">
    <text evidence="6">Catalyzes the condensation of 2 ATP molecules into cyclic di-AMP (c-di-AMP), a second messenger used to regulate differing processes in different bacteria.</text>
</comment>
<evidence type="ECO:0000256" key="2">
    <source>
        <dbReference type="ARBA" id="ARBA00022679"/>
    </source>
</evidence>
<proteinExistence type="inferred from homology"/>
<dbReference type="AlphaFoldDB" id="A0A1G9VG36"/>
<dbReference type="InterPro" id="IPR019457">
    <property type="entry name" value="CdaS_N"/>
</dbReference>
<keyword evidence="6" id="KW-1133">Transmembrane helix</keyword>
<evidence type="ECO:0000256" key="5">
    <source>
        <dbReference type="ARBA" id="ARBA00022840"/>
    </source>
</evidence>
<dbReference type="InterPro" id="IPR003390">
    <property type="entry name" value="DNA_integrity_scan_DisA_N"/>
</dbReference>
<evidence type="ECO:0000256" key="6">
    <source>
        <dbReference type="HAMAP-Rule" id="MF_00838"/>
    </source>
</evidence>